<dbReference type="PRINTS" id="PR00111">
    <property type="entry name" value="ABHYDROLASE"/>
</dbReference>
<dbReference type="RefSeq" id="WP_184387822.1">
    <property type="nucleotide sequence ID" value="NZ_JACHDB010000001.1"/>
</dbReference>
<sequence length="294" mass="30605">MRPEPLAAAPELPTSTLDLSSGTVEYRLRRGGPDAVVVLHGGHLRAGIALGEEELARGGRTVLVPSRPGYGRTAPAAGRTPEAFADTAAELCRRLGVRRVAAAVGVSAGGPTAVALAARHPDLVRRLVLVSAVGPLPWPEPAVRRMGRLAFAPRVEAATWASVRGMLRANPVAGLRSMMEGLSTEPAADVVDRLPRAHRAALTGLFCRMRSGHGFLIDLRALEKGGGNAALVAQPSLVVASRRDGAVPFAHAEALAAALGDARLLESSADGHLLWFSPDRPRIAAEIDAFIGAG</sequence>
<dbReference type="PANTHER" id="PTHR43433:SF5">
    <property type="entry name" value="AB HYDROLASE-1 DOMAIN-CONTAINING PROTEIN"/>
    <property type="match status" value="1"/>
</dbReference>
<dbReference type="PANTHER" id="PTHR43433">
    <property type="entry name" value="HYDROLASE, ALPHA/BETA FOLD FAMILY PROTEIN"/>
    <property type="match status" value="1"/>
</dbReference>
<accession>A0A7W8QHJ7</accession>
<evidence type="ECO:0000313" key="2">
    <source>
        <dbReference type="EMBL" id="MBB5430154.1"/>
    </source>
</evidence>
<dbReference type="AlphaFoldDB" id="A0A7W8QHJ7"/>
<feature type="domain" description="AB hydrolase-1" evidence="1">
    <location>
        <begin position="36"/>
        <end position="274"/>
    </location>
</feature>
<evidence type="ECO:0000313" key="3">
    <source>
        <dbReference type="Proteomes" id="UP000572635"/>
    </source>
</evidence>
<dbReference type="InterPro" id="IPR050471">
    <property type="entry name" value="AB_hydrolase"/>
</dbReference>
<dbReference type="Gene3D" id="3.40.50.1820">
    <property type="entry name" value="alpha/beta hydrolase"/>
    <property type="match status" value="1"/>
</dbReference>
<evidence type="ECO:0000259" key="1">
    <source>
        <dbReference type="Pfam" id="PF00561"/>
    </source>
</evidence>
<dbReference type="Proteomes" id="UP000572635">
    <property type="component" value="Unassembled WGS sequence"/>
</dbReference>
<keyword evidence="3" id="KW-1185">Reference proteome</keyword>
<protein>
    <submittedName>
        <fullName evidence="2">Pimeloyl-ACP methyl ester carboxylesterase</fullName>
    </submittedName>
</protein>
<dbReference type="SUPFAM" id="SSF53474">
    <property type="entry name" value="alpha/beta-Hydrolases"/>
    <property type="match status" value="1"/>
</dbReference>
<gene>
    <name evidence="2" type="ORF">HDA36_000238</name>
</gene>
<dbReference type="InterPro" id="IPR000073">
    <property type="entry name" value="AB_hydrolase_1"/>
</dbReference>
<dbReference type="Pfam" id="PF00561">
    <property type="entry name" value="Abhydrolase_1"/>
    <property type="match status" value="1"/>
</dbReference>
<organism evidence="2 3">
    <name type="scientific">Nocardiopsis composta</name>
    <dbReference type="NCBI Taxonomy" id="157465"/>
    <lineage>
        <taxon>Bacteria</taxon>
        <taxon>Bacillati</taxon>
        <taxon>Actinomycetota</taxon>
        <taxon>Actinomycetes</taxon>
        <taxon>Streptosporangiales</taxon>
        <taxon>Nocardiopsidaceae</taxon>
        <taxon>Nocardiopsis</taxon>
    </lineage>
</organism>
<dbReference type="GO" id="GO:0003824">
    <property type="term" value="F:catalytic activity"/>
    <property type="evidence" value="ECO:0007669"/>
    <property type="project" value="UniProtKB-ARBA"/>
</dbReference>
<reference evidence="2 3" key="1">
    <citation type="submission" date="2020-08" db="EMBL/GenBank/DDBJ databases">
        <title>Sequencing the genomes of 1000 actinobacteria strains.</title>
        <authorList>
            <person name="Klenk H.-P."/>
        </authorList>
    </citation>
    <scope>NUCLEOTIDE SEQUENCE [LARGE SCALE GENOMIC DNA]</scope>
    <source>
        <strain evidence="2 3">DSM 44551</strain>
    </source>
</reference>
<dbReference type="InterPro" id="IPR029058">
    <property type="entry name" value="AB_hydrolase_fold"/>
</dbReference>
<proteinExistence type="predicted"/>
<comment type="caution">
    <text evidence="2">The sequence shown here is derived from an EMBL/GenBank/DDBJ whole genome shotgun (WGS) entry which is preliminary data.</text>
</comment>
<name>A0A7W8QHJ7_9ACTN</name>
<dbReference type="EMBL" id="JACHDB010000001">
    <property type="protein sequence ID" value="MBB5430154.1"/>
    <property type="molecule type" value="Genomic_DNA"/>
</dbReference>